<evidence type="ECO:0000256" key="2">
    <source>
        <dbReference type="ARBA" id="ARBA00010350"/>
    </source>
</evidence>
<evidence type="ECO:0000313" key="7">
    <source>
        <dbReference type="EMBL" id="GAV07663.1"/>
    </source>
</evidence>
<dbReference type="STRING" id="947166.A0A1D1W4F8"/>
<comment type="subcellular location">
    <subcellularLocation>
        <location evidence="1">Membrane</location>
        <topology evidence="1">Multi-pass membrane protein</topology>
    </subcellularLocation>
</comment>
<evidence type="ECO:0000256" key="1">
    <source>
        <dbReference type="ARBA" id="ARBA00004141"/>
    </source>
</evidence>
<feature type="transmembrane region" description="Helical" evidence="6">
    <location>
        <begin position="122"/>
        <end position="144"/>
    </location>
</feature>
<name>A0A1D1W4F8_RAMVA</name>
<organism evidence="7 8">
    <name type="scientific">Ramazzottius varieornatus</name>
    <name type="common">Water bear</name>
    <name type="synonym">Tardigrade</name>
    <dbReference type="NCBI Taxonomy" id="947166"/>
    <lineage>
        <taxon>Eukaryota</taxon>
        <taxon>Metazoa</taxon>
        <taxon>Ecdysozoa</taxon>
        <taxon>Tardigrada</taxon>
        <taxon>Eutardigrada</taxon>
        <taxon>Parachela</taxon>
        <taxon>Hypsibioidea</taxon>
        <taxon>Ramazzottiidae</taxon>
        <taxon>Ramazzottius</taxon>
    </lineage>
</organism>
<keyword evidence="3 6" id="KW-0812">Transmembrane</keyword>
<gene>
    <name evidence="7" type="primary">RvY_17478-1</name>
    <name evidence="7" type="synonym">RvY_17478.1</name>
    <name evidence="7" type="ORF">RvY_17478</name>
</gene>
<evidence type="ECO:0000313" key="8">
    <source>
        <dbReference type="Proteomes" id="UP000186922"/>
    </source>
</evidence>
<feature type="transmembrane region" description="Helical" evidence="6">
    <location>
        <begin position="95"/>
        <end position="116"/>
    </location>
</feature>
<feature type="transmembrane region" description="Helical" evidence="6">
    <location>
        <begin position="38"/>
        <end position="61"/>
    </location>
</feature>
<dbReference type="InterPro" id="IPR006214">
    <property type="entry name" value="Bax_inhibitor_1-related"/>
</dbReference>
<reference evidence="7 8" key="1">
    <citation type="journal article" date="2016" name="Nat. Commun.">
        <title>Extremotolerant tardigrade genome and improved radiotolerance of human cultured cells by tardigrade-unique protein.</title>
        <authorList>
            <person name="Hashimoto T."/>
            <person name="Horikawa D.D."/>
            <person name="Saito Y."/>
            <person name="Kuwahara H."/>
            <person name="Kozuka-Hata H."/>
            <person name="Shin-I T."/>
            <person name="Minakuchi Y."/>
            <person name="Ohishi K."/>
            <person name="Motoyama A."/>
            <person name="Aizu T."/>
            <person name="Enomoto A."/>
            <person name="Kondo K."/>
            <person name="Tanaka S."/>
            <person name="Hara Y."/>
            <person name="Koshikawa S."/>
            <person name="Sagara H."/>
            <person name="Miura T."/>
            <person name="Yokobori S."/>
            <person name="Miyagawa K."/>
            <person name="Suzuki Y."/>
            <person name="Kubo T."/>
            <person name="Oyama M."/>
            <person name="Kohara Y."/>
            <person name="Fujiyama A."/>
            <person name="Arakawa K."/>
            <person name="Katayama T."/>
            <person name="Toyoda A."/>
            <person name="Kunieda T."/>
        </authorList>
    </citation>
    <scope>NUCLEOTIDE SEQUENCE [LARGE SCALE GENOMIC DNA]</scope>
    <source>
        <strain evidence="7 8">YOKOZUNA-1</strain>
    </source>
</reference>
<dbReference type="AlphaFoldDB" id="A0A1D1W4F8"/>
<keyword evidence="4 6" id="KW-1133">Transmembrane helix</keyword>
<dbReference type="PANTHER" id="PTHR23291">
    <property type="entry name" value="BAX INHIBITOR-RELATED"/>
    <property type="match status" value="1"/>
</dbReference>
<feature type="transmembrane region" description="Helical" evidence="6">
    <location>
        <begin position="151"/>
        <end position="174"/>
    </location>
</feature>
<protein>
    <recommendedName>
        <fullName evidence="9">Bax inhibitor 1</fullName>
    </recommendedName>
</protein>
<comment type="similarity">
    <text evidence="2 6">Belongs to the BI1 family.</text>
</comment>
<feature type="transmembrane region" description="Helical" evidence="6">
    <location>
        <begin position="180"/>
        <end position="198"/>
    </location>
</feature>
<dbReference type="EMBL" id="BDGG01000015">
    <property type="protein sequence ID" value="GAV07663.1"/>
    <property type="molecule type" value="Genomic_DNA"/>
</dbReference>
<dbReference type="OrthoDB" id="1277691at2759"/>
<feature type="transmembrane region" description="Helical" evidence="6">
    <location>
        <begin position="67"/>
        <end position="83"/>
    </location>
</feature>
<evidence type="ECO:0000256" key="3">
    <source>
        <dbReference type="ARBA" id="ARBA00022692"/>
    </source>
</evidence>
<keyword evidence="5 6" id="KW-0472">Membrane</keyword>
<proteinExistence type="inferred from homology"/>
<sequence>MDFLRRDVRSENSAGFNLKGLLDFSALEKPVQEHLTRVYGALAMALMVCSTTSFMVMQGIIPEAFCGLLSMIGMIGMTIYLVSMPVTPQNQDKRMAVFMGVAALMGMMMGPLLEVVARINPALIFTAAMITATIFTCFTLASLLSGNQRQFIYLGGTLSSLLMVNAVVRLYQIFTGSQMAFDISIYIGLVAVCGFVLYDTQMIVLKRRHGDTDHIKHALDLFIDAVSMFKHILVLLASKENNRNTSERKRKN</sequence>
<evidence type="ECO:0008006" key="9">
    <source>
        <dbReference type="Google" id="ProtNLM"/>
    </source>
</evidence>
<dbReference type="CDD" id="cd10430">
    <property type="entry name" value="BI-1"/>
    <property type="match status" value="1"/>
</dbReference>
<evidence type="ECO:0000256" key="5">
    <source>
        <dbReference type="ARBA" id="ARBA00023136"/>
    </source>
</evidence>
<accession>A0A1D1W4F8</accession>
<comment type="caution">
    <text evidence="7">The sequence shown here is derived from an EMBL/GenBank/DDBJ whole genome shotgun (WGS) entry which is preliminary data.</text>
</comment>
<dbReference type="Proteomes" id="UP000186922">
    <property type="component" value="Unassembled WGS sequence"/>
</dbReference>
<dbReference type="GO" id="GO:0016020">
    <property type="term" value="C:membrane"/>
    <property type="evidence" value="ECO:0007669"/>
    <property type="project" value="UniProtKB-SubCell"/>
</dbReference>
<keyword evidence="8" id="KW-1185">Reference proteome</keyword>
<evidence type="ECO:0000256" key="6">
    <source>
        <dbReference type="RuleBase" id="RU004379"/>
    </source>
</evidence>
<dbReference type="PANTHER" id="PTHR23291:SF32">
    <property type="entry name" value="BAX INHIBITOR 1"/>
    <property type="match status" value="1"/>
</dbReference>
<evidence type="ECO:0000256" key="4">
    <source>
        <dbReference type="ARBA" id="ARBA00022989"/>
    </source>
</evidence>
<dbReference type="Pfam" id="PF01027">
    <property type="entry name" value="Bax1-I"/>
    <property type="match status" value="1"/>
</dbReference>